<reference evidence="1" key="1">
    <citation type="submission" date="2018-06" db="EMBL/GenBank/DDBJ databases">
        <authorList>
            <person name="Zhirakovskaya E."/>
        </authorList>
    </citation>
    <scope>NUCLEOTIDE SEQUENCE</scope>
</reference>
<feature type="non-terminal residue" evidence="1">
    <location>
        <position position="1"/>
    </location>
</feature>
<name>A0A3B0VH43_9ZZZZ</name>
<dbReference type="AlphaFoldDB" id="A0A3B0VH43"/>
<organism evidence="1">
    <name type="scientific">hydrothermal vent metagenome</name>
    <dbReference type="NCBI Taxonomy" id="652676"/>
    <lineage>
        <taxon>unclassified sequences</taxon>
        <taxon>metagenomes</taxon>
        <taxon>ecological metagenomes</taxon>
    </lineage>
</organism>
<dbReference type="EMBL" id="UOEZ01000057">
    <property type="protein sequence ID" value="VAW37637.1"/>
    <property type="molecule type" value="Genomic_DNA"/>
</dbReference>
<sequence length="54" mass="6301">SETDRRLKTRGVEHEDIVELLKGFRTMSDDGRKKLMNILRVFMIVEGKEQHGNS</sequence>
<evidence type="ECO:0000313" key="1">
    <source>
        <dbReference type="EMBL" id="VAW37637.1"/>
    </source>
</evidence>
<accession>A0A3B0VH43</accession>
<protein>
    <submittedName>
        <fullName evidence="1">Uncharacterized protein</fullName>
    </submittedName>
</protein>
<gene>
    <name evidence="1" type="ORF">MNBD_DELTA02-440</name>
</gene>
<proteinExistence type="predicted"/>